<dbReference type="EMBL" id="PKLL01000025">
    <property type="protein sequence ID" value="RZE18755.1"/>
    <property type="molecule type" value="Genomic_DNA"/>
</dbReference>
<gene>
    <name evidence="1" type="ORF">C0Q92_21905</name>
</gene>
<protein>
    <submittedName>
        <fullName evidence="1">Uncharacterized protein</fullName>
    </submittedName>
</protein>
<sequence length="392" mass="41268">MTGKPNRLVNPQDLEQLAKLLDGRGGMADKLDEAFTRASSLGVSGKLSSLRPVQTWVSDTGPELRKKAAYARLEDGDPIAGLLLAGFTPEQLKNKDLPPDLLLVANAAAANEGELDNDWLKKEDDETLDDWLVRVQGDAVTQMTGNEKLGKAVSTYIEGAANLSAFFTSSTTAILGSKSLISYFKSSKVLNAPGTLTARLINSHWDKLGRVPRAGSWLTRLPIGALSGSDEAAMLAGYMRKGSFYLPTASEANLLRVAQRGGLANAAKAAGWMRGAGVVGSGLATAWGVANLATMDHGKAWKEDKAKYLSNWTGTAFNASLTAAMVAPNPVTIGLAVGTGVAYAGTLVWDNWDDISKGAEKAKDWVGDKAEKAGKALSDGASKLGSALNPFD</sequence>
<dbReference type="GeneID" id="97270005"/>
<evidence type="ECO:0000313" key="1">
    <source>
        <dbReference type="EMBL" id="RZE18755.1"/>
    </source>
</evidence>
<organism evidence="1 2">
    <name type="scientific">Streptomyces albidoflavus</name>
    <dbReference type="NCBI Taxonomy" id="1886"/>
    <lineage>
        <taxon>Bacteria</taxon>
        <taxon>Bacillati</taxon>
        <taxon>Actinomycetota</taxon>
        <taxon>Actinomycetes</taxon>
        <taxon>Kitasatosporales</taxon>
        <taxon>Streptomycetaceae</taxon>
        <taxon>Streptomyces</taxon>
        <taxon>Streptomyces albidoflavus group</taxon>
    </lineage>
</organism>
<dbReference type="AlphaFoldDB" id="A0A8G1ZPG0"/>
<dbReference type="Proteomes" id="UP000292693">
    <property type="component" value="Unassembled WGS sequence"/>
</dbReference>
<name>A0A8G1ZPG0_9ACTN</name>
<reference evidence="1 2" key="1">
    <citation type="submission" date="2017-12" db="EMBL/GenBank/DDBJ databases">
        <title>Population genomics insights into the ecological differentiation and adaptive evolution in streptomycetes.</title>
        <authorList>
            <person name="Li Y."/>
            <person name="Huang Y."/>
        </authorList>
    </citation>
    <scope>NUCLEOTIDE SEQUENCE [LARGE SCALE GENOMIC DNA]</scope>
    <source>
        <strain evidence="1 2">NBRC 100770</strain>
    </source>
</reference>
<proteinExistence type="predicted"/>
<dbReference type="RefSeq" id="WP_030308822.1">
    <property type="nucleotide sequence ID" value="NZ_CP079112.1"/>
</dbReference>
<comment type="caution">
    <text evidence="1">The sequence shown here is derived from an EMBL/GenBank/DDBJ whole genome shotgun (WGS) entry which is preliminary data.</text>
</comment>
<accession>A0A8G1ZPG0</accession>
<evidence type="ECO:0000313" key="2">
    <source>
        <dbReference type="Proteomes" id="UP000292693"/>
    </source>
</evidence>